<name>A0A5N7AMT7_9EURO</name>
<dbReference type="Proteomes" id="UP000326198">
    <property type="component" value="Unassembled WGS sequence"/>
</dbReference>
<evidence type="ECO:0008006" key="4">
    <source>
        <dbReference type="Google" id="ProtNLM"/>
    </source>
</evidence>
<feature type="signal peptide" evidence="1">
    <location>
        <begin position="1"/>
        <end position="19"/>
    </location>
</feature>
<protein>
    <recommendedName>
        <fullName evidence="4">Secreted protein</fullName>
    </recommendedName>
</protein>
<sequence>MLARICQLGFISFLSFSLSFLTNIQFAPRSHLISGHCFTATSRGSLLFHCAPSRALEVDPLCLNPWREGAWP</sequence>
<gene>
    <name evidence="2" type="ORF">BDV26DRAFT_144718</name>
</gene>
<reference evidence="2 3" key="1">
    <citation type="submission" date="2019-04" db="EMBL/GenBank/DDBJ databases">
        <title>Friends and foes A comparative genomics studyof 23 Aspergillus species from section Flavi.</title>
        <authorList>
            <consortium name="DOE Joint Genome Institute"/>
            <person name="Kjaerbolling I."/>
            <person name="Vesth T."/>
            <person name="Frisvad J.C."/>
            <person name="Nybo J.L."/>
            <person name="Theobald S."/>
            <person name="Kildgaard S."/>
            <person name="Isbrandt T."/>
            <person name="Kuo A."/>
            <person name="Sato A."/>
            <person name="Lyhne E.K."/>
            <person name="Kogle M.E."/>
            <person name="Wiebenga A."/>
            <person name="Kun R.S."/>
            <person name="Lubbers R.J."/>
            <person name="Makela M.R."/>
            <person name="Barry K."/>
            <person name="Chovatia M."/>
            <person name="Clum A."/>
            <person name="Daum C."/>
            <person name="Haridas S."/>
            <person name="He G."/>
            <person name="LaButti K."/>
            <person name="Lipzen A."/>
            <person name="Mondo S."/>
            <person name="Riley R."/>
            <person name="Salamov A."/>
            <person name="Simmons B.A."/>
            <person name="Magnuson J.K."/>
            <person name="Henrissat B."/>
            <person name="Mortensen U.H."/>
            <person name="Larsen T.O."/>
            <person name="Devries R.P."/>
            <person name="Grigoriev I.V."/>
            <person name="Machida M."/>
            <person name="Baker S.E."/>
            <person name="Andersen M.R."/>
        </authorList>
    </citation>
    <scope>NUCLEOTIDE SEQUENCE [LARGE SCALE GENOMIC DNA]</scope>
    <source>
        <strain evidence="2 3">IBT 29228</strain>
    </source>
</reference>
<dbReference type="AlphaFoldDB" id="A0A5N7AMT7"/>
<organism evidence="2 3">
    <name type="scientific">Aspergillus bertholletiae</name>
    <dbReference type="NCBI Taxonomy" id="1226010"/>
    <lineage>
        <taxon>Eukaryota</taxon>
        <taxon>Fungi</taxon>
        <taxon>Dikarya</taxon>
        <taxon>Ascomycota</taxon>
        <taxon>Pezizomycotina</taxon>
        <taxon>Eurotiomycetes</taxon>
        <taxon>Eurotiomycetidae</taxon>
        <taxon>Eurotiales</taxon>
        <taxon>Aspergillaceae</taxon>
        <taxon>Aspergillus</taxon>
        <taxon>Aspergillus subgen. Circumdati</taxon>
    </lineage>
</organism>
<evidence type="ECO:0000313" key="2">
    <source>
        <dbReference type="EMBL" id="KAE8371145.1"/>
    </source>
</evidence>
<evidence type="ECO:0000313" key="3">
    <source>
        <dbReference type="Proteomes" id="UP000326198"/>
    </source>
</evidence>
<feature type="chain" id="PRO_5024966134" description="Secreted protein" evidence="1">
    <location>
        <begin position="20"/>
        <end position="72"/>
    </location>
</feature>
<keyword evidence="1" id="KW-0732">Signal</keyword>
<accession>A0A5N7AMT7</accession>
<keyword evidence="3" id="KW-1185">Reference proteome</keyword>
<proteinExistence type="predicted"/>
<dbReference type="EMBL" id="ML736469">
    <property type="protein sequence ID" value="KAE8371145.1"/>
    <property type="molecule type" value="Genomic_DNA"/>
</dbReference>
<evidence type="ECO:0000256" key="1">
    <source>
        <dbReference type="SAM" id="SignalP"/>
    </source>
</evidence>